<dbReference type="AlphaFoldDB" id="A0A8H4KRH5"/>
<feature type="compositionally biased region" description="Polar residues" evidence="1">
    <location>
        <begin position="166"/>
        <end position="175"/>
    </location>
</feature>
<dbReference type="SMART" id="SM00321">
    <property type="entry name" value="WSC"/>
    <property type="match status" value="1"/>
</dbReference>
<evidence type="ECO:0000256" key="2">
    <source>
        <dbReference type="SAM" id="SignalP"/>
    </source>
</evidence>
<dbReference type="PROSITE" id="PS51212">
    <property type="entry name" value="WSC"/>
    <property type="match status" value="1"/>
</dbReference>
<sequence>MAFTKFAFLSLVSLAIAAKSGTQLPAEDPVPGQATSHGCFSALPDNYGTKDGGTFSTSGWCTKFCRTGGKAVAILHMNDCSCADVYPPKKSLVDDDKCDWPCAGYPMETCGGKAAYSVYNTGLEIDVKYEGGESKETTTKTASTAASEATAVSVKTTAPTTKSEENTTPVTQAEQASKTTDAASDTTAASTPSPSISTNNASRRLSSPIGNIIGIVRQLL</sequence>
<dbReference type="OrthoDB" id="2019572at2759"/>
<feature type="domain" description="WSC" evidence="3">
    <location>
        <begin position="33"/>
        <end position="122"/>
    </location>
</feature>
<proteinExistence type="predicted"/>
<evidence type="ECO:0000256" key="1">
    <source>
        <dbReference type="SAM" id="MobiDB-lite"/>
    </source>
</evidence>
<dbReference type="InterPro" id="IPR002889">
    <property type="entry name" value="WSC_carb-bd"/>
</dbReference>
<feature type="region of interest" description="Disordered" evidence="1">
    <location>
        <begin position="149"/>
        <end position="204"/>
    </location>
</feature>
<reference evidence="4" key="1">
    <citation type="submission" date="2020-01" db="EMBL/GenBank/DDBJ databases">
        <title>Identification and distribution of gene clusters putatively required for synthesis of sphingolipid metabolism inhibitors in phylogenetically diverse species of the filamentous fungus Fusarium.</title>
        <authorList>
            <person name="Kim H.-S."/>
            <person name="Busman M."/>
            <person name="Brown D.W."/>
            <person name="Divon H."/>
            <person name="Uhlig S."/>
            <person name="Proctor R.H."/>
        </authorList>
    </citation>
    <scope>NUCLEOTIDE SEQUENCE</scope>
    <source>
        <strain evidence="4">NRRL 53441</strain>
    </source>
</reference>
<protein>
    <recommendedName>
        <fullName evidence="3">WSC domain-containing protein</fullName>
    </recommendedName>
</protein>
<organism evidence="4 5">
    <name type="scientific">Fusarium austroafricanum</name>
    <dbReference type="NCBI Taxonomy" id="2364996"/>
    <lineage>
        <taxon>Eukaryota</taxon>
        <taxon>Fungi</taxon>
        <taxon>Dikarya</taxon>
        <taxon>Ascomycota</taxon>
        <taxon>Pezizomycotina</taxon>
        <taxon>Sordariomycetes</taxon>
        <taxon>Hypocreomycetidae</taxon>
        <taxon>Hypocreales</taxon>
        <taxon>Nectriaceae</taxon>
        <taxon>Fusarium</taxon>
        <taxon>Fusarium concolor species complex</taxon>
    </lineage>
</organism>
<dbReference type="EMBL" id="JAADJG010000130">
    <property type="protein sequence ID" value="KAF4454254.1"/>
    <property type="molecule type" value="Genomic_DNA"/>
</dbReference>
<keyword evidence="5" id="KW-1185">Reference proteome</keyword>
<comment type="caution">
    <text evidence="4">The sequence shown here is derived from an EMBL/GenBank/DDBJ whole genome shotgun (WGS) entry which is preliminary data.</text>
</comment>
<evidence type="ECO:0000259" key="3">
    <source>
        <dbReference type="PROSITE" id="PS51212"/>
    </source>
</evidence>
<evidence type="ECO:0000313" key="5">
    <source>
        <dbReference type="Proteomes" id="UP000605986"/>
    </source>
</evidence>
<dbReference type="Pfam" id="PF01822">
    <property type="entry name" value="WSC"/>
    <property type="match status" value="1"/>
</dbReference>
<feature type="compositionally biased region" description="Low complexity" evidence="1">
    <location>
        <begin position="176"/>
        <end position="202"/>
    </location>
</feature>
<feature type="compositionally biased region" description="Low complexity" evidence="1">
    <location>
        <begin position="149"/>
        <end position="158"/>
    </location>
</feature>
<accession>A0A8H4KRH5</accession>
<dbReference type="Proteomes" id="UP000605986">
    <property type="component" value="Unassembled WGS sequence"/>
</dbReference>
<feature type="chain" id="PRO_5034833556" description="WSC domain-containing protein" evidence="2">
    <location>
        <begin position="18"/>
        <end position="220"/>
    </location>
</feature>
<gene>
    <name evidence="4" type="ORF">F53441_3254</name>
</gene>
<name>A0A8H4KRH5_9HYPO</name>
<keyword evidence="2" id="KW-0732">Signal</keyword>
<feature type="signal peptide" evidence="2">
    <location>
        <begin position="1"/>
        <end position="17"/>
    </location>
</feature>
<evidence type="ECO:0000313" key="4">
    <source>
        <dbReference type="EMBL" id="KAF4454254.1"/>
    </source>
</evidence>